<name>A0A816R9T9_BRANA</name>
<evidence type="ECO:0000313" key="1">
    <source>
        <dbReference type="EMBL" id="CAF2069546.1"/>
    </source>
</evidence>
<reference evidence="1" key="1">
    <citation type="submission" date="2021-01" db="EMBL/GenBank/DDBJ databases">
        <authorList>
            <consortium name="Genoscope - CEA"/>
            <person name="William W."/>
        </authorList>
    </citation>
    <scope>NUCLEOTIDE SEQUENCE</scope>
</reference>
<accession>A0A816R9T9</accession>
<organism evidence="1">
    <name type="scientific">Brassica napus</name>
    <name type="common">Rape</name>
    <dbReference type="NCBI Taxonomy" id="3708"/>
    <lineage>
        <taxon>Eukaryota</taxon>
        <taxon>Viridiplantae</taxon>
        <taxon>Streptophyta</taxon>
        <taxon>Embryophyta</taxon>
        <taxon>Tracheophyta</taxon>
        <taxon>Spermatophyta</taxon>
        <taxon>Magnoliopsida</taxon>
        <taxon>eudicotyledons</taxon>
        <taxon>Gunneridae</taxon>
        <taxon>Pentapetalae</taxon>
        <taxon>rosids</taxon>
        <taxon>malvids</taxon>
        <taxon>Brassicales</taxon>
        <taxon>Brassicaceae</taxon>
        <taxon>Brassiceae</taxon>
        <taxon>Brassica</taxon>
    </lineage>
</organism>
<proteinExistence type="predicted"/>
<gene>
    <name evidence="1" type="ORF">DARMORV10_C01P12070.1</name>
</gene>
<dbReference type="EMBL" id="HG994365">
    <property type="protein sequence ID" value="CAF2069546.1"/>
    <property type="molecule type" value="Genomic_DNA"/>
</dbReference>
<dbReference type="AlphaFoldDB" id="A0A816R9T9"/>
<protein>
    <submittedName>
        <fullName evidence="1">(rape) hypothetical protein</fullName>
    </submittedName>
</protein>
<dbReference type="Proteomes" id="UP001295469">
    <property type="component" value="Chromosome C01"/>
</dbReference>
<dbReference type="Gramene" id="CDX99485">
    <property type="protein sequence ID" value="CDX99485"/>
    <property type="gene ID" value="GSBRNA2T00107848001"/>
</dbReference>
<sequence length="92" mass="11029">MMYAVGFALVCHFKVKMRDLFFSLKRGQNLVFNIYQRFSSKVYQRNKIKTKLVNQFNRKTYMKRDKVELKAIKEGAVSYASLEKRLSYMRSL</sequence>